<dbReference type="WBParaSite" id="SCUD_0002110501-mRNA-1">
    <property type="protein sequence ID" value="SCUD_0002110501-mRNA-1"/>
    <property type="gene ID" value="SCUD_0002110501"/>
</dbReference>
<name>A0A183L1A3_9TREM</name>
<organism evidence="3">
    <name type="scientific">Schistosoma curassoni</name>
    <dbReference type="NCBI Taxonomy" id="6186"/>
    <lineage>
        <taxon>Eukaryota</taxon>
        <taxon>Metazoa</taxon>
        <taxon>Spiralia</taxon>
        <taxon>Lophotrochozoa</taxon>
        <taxon>Platyhelminthes</taxon>
        <taxon>Trematoda</taxon>
        <taxon>Digenea</taxon>
        <taxon>Strigeidida</taxon>
        <taxon>Schistosomatoidea</taxon>
        <taxon>Schistosomatidae</taxon>
        <taxon>Schistosoma</taxon>
    </lineage>
</organism>
<proteinExistence type="predicted"/>
<dbReference type="AlphaFoldDB" id="A0A183L1A3"/>
<evidence type="ECO:0000256" key="1">
    <source>
        <dbReference type="SAM" id="MobiDB-lite"/>
    </source>
</evidence>
<feature type="compositionally biased region" description="Basic and acidic residues" evidence="1">
    <location>
        <begin position="209"/>
        <end position="226"/>
    </location>
</feature>
<feature type="compositionally biased region" description="Basic and acidic residues" evidence="1">
    <location>
        <begin position="234"/>
        <end position="256"/>
    </location>
</feature>
<dbReference type="PANTHER" id="PTHR47027">
    <property type="entry name" value="REVERSE TRANSCRIPTASE DOMAIN-CONTAINING PROTEIN"/>
    <property type="match status" value="1"/>
</dbReference>
<accession>A0A183L1A3</accession>
<dbReference type="Pfam" id="PF20049">
    <property type="entry name" value="DUF6451"/>
    <property type="match status" value="1"/>
</dbReference>
<feature type="region of interest" description="Disordered" evidence="1">
    <location>
        <begin position="209"/>
        <end position="277"/>
    </location>
</feature>
<dbReference type="InterPro" id="IPR045609">
    <property type="entry name" value="DUF6451"/>
</dbReference>
<evidence type="ECO:0000259" key="2">
    <source>
        <dbReference type="Pfam" id="PF20049"/>
    </source>
</evidence>
<feature type="domain" description="DUF6451" evidence="2">
    <location>
        <begin position="112"/>
        <end position="142"/>
    </location>
</feature>
<dbReference type="PANTHER" id="PTHR47027:SF25">
    <property type="entry name" value="REVERSE TRANSCRIPTASE DOMAIN-CONTAINING PROTEIN"/>
    <property type="match status" value="1"/>
</dbReference>
<evidence type="ECO:0000313" key="3">
    <source>
        <dbReference type="WBParaSite" id="SCUD_0002110501-mRNA-1"/>
    </source>
</evidence>
<reference evidence="3" key="1">
    <citation type="submission" date="2016-06" db="UniProtKB">
        <authorList>
            <consortium name="WormBaseParasite"/>
        </authorList>
    </citation>
    <scope>IDENTIFICATION</scope>
</reference>
<dbReference type="STRING" id="6186.A0A183L1A3"/>
<protein>
    <submittedName>
        <fullName evidence="3">DUF6451 domain-containing protein</fullName>
    </submittedName>
</protein>
<sequence length="277" mass="32211">LDKIQEGRNKKAVINTSRTRAEKAKAQAEYTEVNKLVKRSIRTEKRKYVEDLAMAAEKAARKGNMRQLCDTTKKLSGNYRKRERPYLGRIIDEHSESDANVKERIGKARVTYLQLKNIWNSKQLSTNTRVKIFNTNVKTVLLCGAETWRTTKAIIQKIQVLINSCLRKILRIRWPDTVSNNLLCEKTNKISAEEEIRKKRRKWIGHIEESTQLRHEASPHMESSRPKEKRRTKEHITPENGDGHEKNEQKLDRTGKEGIVGQNGLENAGRRPILHWE</sequence>